<name>A0ACC0SY89_POPTR</name>
<proteinExistence type="predicted"/>
<gene>
    <name evidence="1" type="ORF">POPTR_005G064250v4</name>
</gene>
<evidence type="ECO:0000313" key="1">
    <source>
        <dbReference type="EMBL" id="KAI9394186.1"/>
    </source>
</evidence>
<keyword evidence="2" id="KW-1185">Reference proteome</keyword>
<dbReference type="EMBL" id="CM009294">
    <property type="protein sequence ID" value="KAI9394186.1"/>
    <property type="molecule type" value="Genomic_DNA"/>
</dbReference>
<sequence>MESTECLSDHRNGQLREGIKSRVLTATCICKHEQISRQHHHHMRLLFSLISRRASSTTSLKKVPKVKPQVSSAPQPTWRSLISCQVLSHVNDSFSCHDHFAPSIILPLVFSFHSMET</sequence>
<evidence type="ECO:0000313" key="2">
    <source>
        <dbReference type="Proteomes" id="UP000006729"/>
    </source>
</evidence>
<dbReference type="Proteomes" id="UP000006729">
    <property type="component" value="Chromosome 5"/>
</dbReference>
<comment type="caution">
    <text evidence="1">The sequence shown here is derived from an EMBL/GenBank/DDBJ whole genome shotgun (WGS) entry which is preliminary data.</text>
</comment>
<accession>A0ACC0SY89</accession>
<protein>
    <submittedName>
        <fullName evidence="1">Uncharacterized protein</fullName>
    </submittedName>
</protein>
<reference evidence="1 2" key="1">
    <citation type="journal article" date="2006" name="Science">
        <title>The genome of black cottonwood, Populus trichocarpa (Torr. &amp; Gray).</title>
        <authorList>
            <person name="Tuskan G.A."/>
            <person name="Difazio S."/>
            <person name="Jansson S."/>
            <person name="Bohlmann J."/>
            <person name="Grigoriev I."/>
            <person name="Hellsten U."/>
            <person name="Putnam N."/>
            <person name="Ralph S."/>
            <person name="Rombauts S."/>
            <person name="Salamov A."/>
            <person name="Schein J."/>
            <person name="Sterck L."/>
            <person name="Aerts A."/>
            <person name="Bhalerao R.R."/>
            <person name="Bhalerao R.P."/>
            <person name="Blaudez D."/>
            <person name="Boerjan W."/>
            <person name="Brun A."/>
            <person name="Brunner A."/>
            <person name="Busov V."/>
            <person name="Campbell M."/>
            <person name="Carlson J."/>
            <person name="Chalot M."/>
            <person name="Chapman J."/>
            <person name="Chen G.L."/>
            <person name="Cooper D."/>
            <person name="Coutinho P.M."/>
            <person name="Couturier J."/>
            <person name="Covert S."/>
            <person name="Cronk Q."/>
            <person name="Cunningham R."/>
            <person name="Davis J."/>
            <person name="Degroeve S."/>
            <person name="Dejardin A."/>
            <person name="Depamphilis C."/>
            <person name="Detter J."/>
            <person name="Dirks B."/>
            <person name="Dubchak I."/>
            <person name="Duplessis S."/>
            <person name="Ehlting J."/>
            <person name="Ellis B."/>
            <person name="Gendler K."/>
            <person name="Goodstein D."/>
            <person name="Gribskov M."/>
            <person name="Grimwood J."/>
            <person name="Groover A."/>
            <person name="Gunter L."/>
            <person name="Hamberger B."/>
            <person name="Heinze B."/>
            <person name="Helariutta Y."/>
            <person name="Henrissat B."/>
            <person name="Holligan D."/>
            <person name="Holt R."/>
            <person name="Huang W."/>
            <person name="Islam-Faridi N."/>
            <person name="Jones S."/>
            <person name="Jones-Rhoades M."/>
            <person name="Jorgensen R."/>
            <person name="Joshi C."/>
            <person name="Kangasjarvi J."/>
            <person name="Karlsson J."/>
            <person name="Kelleher C."/>
            <person name="Kirkpatrick R."/>
            <person name="Kirst M."/>
            <person name="Kohler A."/>
            <person name="Kalluri U."/>
            <person name="Larimer F."/>
            <person name="Leebens-Mack J."/>
            <person name="Leple J.C."/>
            <person name="Locascio P."/>
            <person name="Lou Y."/>
            <person name="Lucas S."/>
            <person name="Martin F."/>
            <person name="Montanini B."/>
            <person name="Napoli C."/>
            <person name="Nelson D.R."/>
            <person name="Nelson C."/>
            <person name="Nieminen K."/>
            <person name="Nilsson O."/>
            <person name="Pereda V."/>
            <person name="Peter G."/>
            <person name="Philippe R."/>
            <person name="Pilate G."/>
            <person name="Poliakov A."/>
            <person name="Razumovskaya J."/>
            <person name="Richardson P."/>
            <person name="Rinaldi C."/>
            <person name="Ritland K."/>
            <person name="Rouze P."/>
            <person name="Ryaboy D."/>
            <person name="Schmutz J."/>
            <person name="Schrader J."/>
            <person name="Segerman B."/>
            <person name="Shin H."/>
            <person name="Siddiqui A."/>
            <person name="Sterky F."/>
            <person name="Terry A."/>
            <person name="Tsai C.J."/>
            <person name="Uberbacher E."/>
            <person name="Unneberg P."/>
            <person name="Vahala J."/>
            <person name="Wall K."/>
            <person name="Wessler S."/>
            <person name="Yang G."/>
            <person name="Yin T."/>
            <person name="Douglas C."/>
            <person name="Marra M."/>
            <person name="Sandberg G."/>
            <person name="Van de Peer Y."/>
            <person name="Rokhsar D."/>
        </authorList>
    </citation>
    <scope>NUCLEOTIDE SEQUENCE [LARGE SCALE GENOMIC DNA]</scope>
    <source>
        <strain evidence="2">cv. Nisqually</strain>
    </source>
</reference>
<organism evidence="1 2">
    <name type="scientific">Populus trichocarpa</name>
    <name type="common">Western balsam poplar</name>
    <name type="synonym">Populus balsamifera subsp. trichocarpa</name>
    <dbReference type="NCBI Taxonomy" id="3694"/>
    <lineage>
        <taxon>Eukaryota</taxon>
        <taxon>Viridiplantae</taxon>
        <taxon>Streptophyta</taxon>
        <taxon>Embryophyta</taxon>
        <taxon>Tracheophyta</taxon>
        <taxon>Spermatophyta</taxon>
        <taxon>Magnoliopsida</taxon>
        <taxon>eudicotyledons</taxon>
        <taxon>Gunneridae</taxon>
        <taxon>Pentapetalae</taxon>
        <taxon>rosids</taxon>
        <taxon>fabids</taxon>
        <taxon>Malpighiales</taxon>
        <taxon>Salicaceae</taxon>
        <taxon>Saliceae</taxon>
        <taxon>Populus</taxon>
    </lineage>
</organism>